<evidence type="ECO:0000313" key="2">
    <source>
        <dbReference type="EMBL" id="VDK17895.1"/>
    </source>
</evidence>
<dbReference type="WBParaSite" id="ASIM_0000070601-mRNA-1">
    <property type="protein sequence ID" value="ASIM_0000070601-mRNA-1"/>
    <property type="gene ID" value="ASIM_0000070601"/>
</dbReference>
<dbReference type="AlphaFoldDB" id="A0A0M3IZM3"/>
<evidence type="ECO:0000313" key="4">
    <source>
        <dbReference type="WBParaSite" id="ASIM_0000070601-mRNA-1"/>
    </source>
</evidence>
<reference evidence="4" key="1">
    <citation type="submission" date="2017-02" db="UniProtKB">
        <authorList>
            <consortium name="WormBaseParasite"/>
        </authorList>
    </citation>
    <scope>IDENTIFICATION</scope>
</reference>
<sequence length="184" mass="21245">MYDYDGDILEEDPRYKKMAPPKPVIHRWSSTEWENFEEDKSKLQGTTMDQAKIDSIDGEMQRAFVPISDHSGALPADSAFTMNPQAPQVVPNVQSEETTRASIGFENDNFAAQKVGESSEIFWFSTVKVKVLAIILEFYLACYDDDQLLRCIAAEFVEFHNRLHCFISEKSRHRENIKTYKCKY</sequence>
<feature type="region of interest" description="Disordered" evidence="1">
    <location>
        <begin position="1"/>
        <end position="21"/>
    </location>
</feature>
<protein>
    <submittedName>
        <fullName evidence="4">GYF domain-containing protein</fullName>
    </submittedName>
</protein>
<feature type="compositionally biased region" description="Acidic residues" evidence="1">
    <location>
        <begin position="1"/>
        <end position="10"/>
    </location>
</feature>
<gene>
    <name evidence="2" type="ORF">ASIM_LOCUS606</name>
</gene>
<keyword evidence="3" id="KW-1185">Reference proteome</keyword>
<dbReference type="EMBL" id="UYRR01000442">
    <property type="protein sequence ID" value="VDK17895.1"/>
    <property type="molecule type" value="Genomic_DNA"/>
</dbReference>
<reference evidence="2 3" key="2">
    <citation type="submission" date="2018-11" db="EMBL/GenBank/DDBJ databases">
        <authorList>
            <consortium name="Pathogen Informatics"/>
        </authorList>
    </citation>
    <scope>NUCLEOTIDE SEQUENCE [LARGE SCALE GENOMIC DNA]</scope>
</reference>
<proteinExistence type="predicted"/>
<dbReference type="Proteomes" id="UP000267096">
    <property type="component" value="Unassembled WGS sequence"/>
</dbReference>
<accession>A0A0M3IZM3</accession>
<evidence type="ECO:0000313" key="3">
    <source>
        <dbReference type="Proteomes" id="UP000267096"/>
    </source>
</evidence>
<name>A0A0M3IZM3_ANISI</name>
<organism evidence="4">
    <name type="scientific">Anisakis simplex</name>
    <name type="common">Herring worm</name>
    <dbReference type="NCBI Taxonomy" id="6269"/>
    <lineage>
        <taxon>Eukaryota</taxon>
        <taxon>Metazoa</taxon>
        <taxon>Ecdysozoa</taxon>
        <taxon>Nematoda</taxon>
        <taxon>Chromadorea</taxon>
        <taxon>Rhabditida</taxon>
        <taxon>Spirurina</taxon>
        <taxon>Ascaridomorpha</taxon>
        <taxon>Ascaridoidea</taxon>
        <taxon>Anisakidae</taxon>
        <taxon>Anisakis</taxon>
        <taxon>Anisakis simplex complex</taxon>
    </lineage>
</organism>
<evidence type="ECO:0000256" key="1">
    <source>
        <dbReference type="SAM" id="MobiDB-lite"/>
    </source>
</evidence>
<dbReference type="OrthoDB" id="5803645at2759"/>